<evidence type="ECO:0000313" key="1">
    <source>
        <dbReference type="EMBL" id="RAR72628.1"/>
    </source>
</evidence>
<proteinExistence type="predicted"/>
<comment type="caution">
    <text evidence="1">The sequence shown here is derived from an EMBL/GenBank/DDBJ whole genome shotgun (WGS) entry which is preliminary data.</text>
</comment>
<dbReference type="PANTHER" id="PTHR48079">
    <property type="entry name" value="PROTEIN YEEZ"/>
    <property type="match status" value="1"/>
</dbReference>
<keyword evidence="2" id="KW-1185">Reference proteome</keyword>
<dbReference type="InterPro" id="IPR051783">
    <property type="entry name" value="NAD(P)-dependent_oxidoreduct"/>
</dbReference>
<dbReference type="SUPFAM" id="SSF51735">
    <property type="entry name" value="NAD(P)-binding Rossmann-fold domains"/>
    <property type="match status" value="1"/>
</dbReference>
<dbReference type="GO" id="GO:0004029">
    <property type="term" value="F:aldehyde dehydrogenase (NAD+) activity"/>
    <property type="evidence" value="ECO:0007669"/>
    <property type="project" value="TreeGrafter"/>
</dbReference>
<dbReference type="AlphaFoldDB" id="A0A328YF50"/>
<accession>A0A328YF50</accession>
<dbReference type="GO" id="GO:0005737">
    <property type="term" value="C:cytoplasm"/>
    <property type="evidence" value="ECO:0007669"/>
    <property type="project" value="TreeGrafter"/>
</dbReference>
<dbReference type="InterPro" id="IPR036291">
    <property type="entry name" value="NAD(P)-bd_dom_sf"/>
</dbReference>
<dbReference type="OrthoDB" id="751203at2"/>
<dbReference type="PANTHER" id="PTHR48079:SF6">
    <property type="entry name" value="NAD(P)-BINDING DOMAIN-CONTAINING PROTEIN-RELATED"/>
    <property type="match status" value="1"/>
</dbReference>
<sequence>MTQISILGCGWLGLPLAKALQKKGFRIKGSTTTFEKLNILDSEGIEAYQIQLTNEEILGPIASFLEDSEILIVDIPPKLRNQSEENFVKKIKNVLIAIKKSSIKKVLFVSSTSVFADHTSWKKSIAEDDIPNPDTESGQQLWTCEKLFFEQNTFTTTIVRFGGLIGAQRHPVYMLSGKKNIVNPLAPINLIHLDDCIEILIQIIEQNAWSELIHGVAPFHPSRKEYYQNVAKELHLSQPEFNENIESVGKCITSLKLNSILNYKFKKPFLK</sequence>
<reference evidence="1 2" key="1">
    <citation type="submission" date="2018-06" db="EMBL/GenBank/DDBJ databases">
        <title>Genomic Encyclopedia of Archaeal and Bacterial Type Strains, Phase II (KMG-II): from individual species to whole genera.</title>
        <authorList>
            <person name="Goeker M."/>
        </authorList>
    </citation>
    <scope>NUCLEOTIDE SEQUENCE [LARGE SCALE GENOMIC DNA]</scope>
    <source>
        <strain evidence="1 2">DSM 25663</strain>
    </source>
</reference>
<gene>
    <name evidence="1" type="ORF">CLV55_105199</name>
</gene>
<dbReference type="RefSeq" id="WP_112113102.1">
    <property type="nucleotide sequence ID" value="NZ_QLSZ01000005.1"/>
</dbReference>
<dbReference type="EMBL" id="QLSZ01000005">
    <property type="protein sequence ID" value="RAR72628.1"/>
    <property type="molecule type" value="Genomic_DNA"/>
</dbReference>
<name>A0A328YF50_9FLAO</name>
<dbReference type="Gene3D" id="3.40.50.720">
    <property type="entry name" value="NAD(P)-binding Rossmann-like Domain"/>
    <property type="match status" value="1"/>
</dbReference>
<dbReference type="Proteomes" id="UP000248840">
    <property type="component" value="Unassembled WGS sequence"/>
</dbReference>
<organism evidence="1 2">
    <name type="scientific">Flavobacterium aciduliphilum</name>
    <dbReference type="NCBI Taxonomy" id="1101402"/>
    <lineage>
        <taxon>Bacteria</taxon>
        <taxon>Pseudomonadati</taxon>
        <taxon>Bacteroidota</taxon>
        <taxon>Flavobacteriia</taxon>
        <taxon>Flavobacteriales</taxon>
        <taxon>Flavobacteriaceae</taxon>
        <taxon>Flavobacterium</taxon>
    </lineage>
</organism>
<protein>
    <submittedName>
        <fullName evidence="1">Nucleoside-diphosphate-sugar epimerase</fullName>
    </submittedName>
</protein>
<evidence type="ECO:0000313" key="2">
    <source>
        <dbReference type="Proteomes" id="UP000248840"/>
    </source>
</evidence>